<dbReference type="AlphaFoldDB" id="A0A7U8GQX0"/>
<dbReference type="InterPro" id="IPR016866">
    <property type="entry name" value="UCP028069"/>
</dbReference>
<evidence type="ECO:0000256" key="2">
    <source>
        <dbReference type="SAM" id="SignalP"/>
    </source>
</evidence>
<feature type="chain" id="PRO_5030599420" description="DUF4168 domain-containing protein" evidence="2">
    <location>
        <begin position="23"/>
        <end position="114"/>
    </location>
</feature>
<evidence type="ECO:0008006" key="5">
    <source>
        <dbReference type="Google" id="ProtNLM"/>
    </source>
</evidence>
<dbReference type="Pfam" id="PF11932">
    <property type="entry name" value="DUF3450"/>
    <property type="match status" value="1"/>
</dbReference>
<organism evidence="3 4">
    <name type="scientific">Neptuniibacter caesariensis</name>
    <dbReference type="NCBI Taxonomy" id="207954"/>
    <lineage>
        <taxon>Bacteria</taxon>
        <taxon>Pseudomonadati</taxon>
        <taxon>Pseudomonadota</taxon>
        <taxon>Gammaproteobacteria</taxon>
        <taxon>Oceanospirillales</taxon>
        <taxon>Oceanospirillaceae</taxon>
        <taxon>Neptuniibacter</taxon>
    </lineage>
</organism>
<dbReference type="EMBL" id="AAOW01000042">
    <property type="protein sequence ID" value="EAR59587.1"/>
    <property type="molecule type" value="Genomic_DNA"/>
</dbReference>
<keyword evidence="4" id="KW-1185">Reference proteome</keyword>
<gene>
    <name evidence="3" type="ORF">MED92_12034</name>
</gene>
<feature type="signal peptide" evidence="2">
    <location>
        <begin position="1"/>
        <end position="22"/>
    </location>
</feature>
<evidence type="ECO:0000313" key="3">
    <source>
        <dbReference type="EMBL" id="EAR59587.1"/>
    </source>
</evidence>
<keyword evidence="2" id="KW-0732">Signal</keyword>
<sequence length="114" mass="12814">MNKQVKRIALAAAVAAVPFVMANELPRGTSQTVQTHARDQLSQKKIDKIDLSTREAAQEYLSNERTSDVTEAYNQQVSLLVNAQRQEMADLQEQIQSIEETDRAVLPMLNEMVL</sequence>
<evidence type="ECO:0000313" key="4">
    <source>
        <dbReference type="Proteomes" id="UP000002171"/>
    </source>
</evidence>
<comment type="caution">
    <text evidence="3">The sequence shown here is derived from an EMBL/GenBank/DDBJ whole genome shotgun (WGS) entry which is preliminary data.</text>
</comment>
<dbReference type="Proteomes" id="UP000002171">
    <property type="component" value="Unassembled WGS sequence"/>
</dbReference>
<feature type="coiled-coil region" evidence="1">
    <location>
        <begin position="74"/>
        <end position="101"/>
    </location>
</feature>
<evidence type="ECO:0000256" key="1">
    <source>
        <dbReference type="SAM" id="Coils"/>
    </source>
</evidence>
<proteinExistence type="predicted"/>
<accession>A0A7U8GQX0</accession>
<reference evidence="3 4" key="1">
    <citation type="submission" date="2006-02" db="EMBL/GenBank/DDBJ databases">
        <authorList>
            <person name="Pinhassi J."/>
            <person name="Pedros-Alio C."/>
            <person name="Ferriera S."/>
            <person name="Johnson J."/>
            <person name="Kravitz S."/>
            <person name="Halpern A."/>
            <person name="Remington K."/>
            <person name="Beeson K."/>
            <person name="Tran B."/>
            <person name="Rogers Y.-H."/>
            <person name="Friedman R."/>
            <person name="Venter J.C."/>
        </authorList>
    </citation>
    <scope>NUCLEOTIDE SEQUENCE [LARGE SCALE GENOMIC DNA]</scope>
    <source>
        <strain evidence="3 4">MED92</strain>
    </source>
</reference>
<protein>
    <recommendedName>
        <fullName evidence="5">DUF4168 domain-containing protein</fullName>
    </recommendedName>
</protein>
<dbReference type="OrthoDB" id="5880116at2"/>
<feature type="non-terminal residue" evidence="3">
    <location>
        <position position="114"/>
    </location>
</feature>
<name>A0A7U8GQX0_NEPCE</name>
<dbReference type="RefSeq" id="WP_007020073.1">
    <property type="nucleotide sequence ID" value="NZ_CH724125.1"/>
</dbReference>
<keyword evidence="1" id="KW-0175">Coiled coil</keyword>